<evidence type="ECO:0000256" key="3">
    <source>
        <dbReference type="ARBA" id="ARBA00022475"/>
    </source>
</evidence>
<organism evidence="13 14">
    <name type="scientific">Desulfonema magnum</name>
    <dbReference type="NCBI Taxonomy" id="45655"/>
    <lineage>
        <taxon>Bacteria</taxon>
        <taxon>Pseudomonadati</taxon>
        <taxon>Thermodesulfobacteriota</taxon>
        <taxon>Desulfobacteria</taxon>
        <taxon>Desulfobacterales</taxon>
        <taxon>Desulfococcaceae</taxon>
        <taxon>Desulfonema</taxon>
    </lineage>
</organism>
<feature type="transmembrane region" description="Helical" evidence="10">
    <location>
        <begin position="6"/>
        <end position="26"/>
    </location>
</feature>
<keyword evidence="4" id="KW-0997">Cell inner membrane</keyword>
<protein>
    <recommendedName>
        <fullName evidence="9">Prepilin leader peptidase/N-methyltransferase</fullName>
        <ecNumber evidence="9">2.1.1.-</ecNumber>
        <ecNumber evidence="9">3.4.23.43</ecNumber>
    </recommendedName>
</protein>
<reference evidence="13" key="1">
    <citation type="journal article" date="2021" name="Microb. Physiol.">
        <title>Proteogenomic Insights into the Physiology of Marine, Sulfate-Reducing, Filamentous Desulfonema limicola and Desulfonema magnum.</title>
        <authorList>
            <person name="Schnaars V."/>
            <person name="Wohlbrand L."/>
            <person name="Scheve S."/>
            <person name="Hinrichs C."/>
            <person name="Reinhardt R."/>
            <person name="Rabus R."/>
        </authorList>
    </citation>
    <scope>NUCLEOTIDE SEQUENCE</scope>
    <source>
        <strain evidence="13">4be13</strain>
    </source>
</reference>
<feature type="transmembrane region" description="Helical" evidence="10">
    <location>
        <begin position="84"/>
        <end position="115"/>
    </location>
</feature>
<comment type="function">
    <text evidence="9">Plays an essential role in type IV pili and type II pseudopili formation by proteolytically removing the leader sequence from substrate proteins and subsequently monomethylating the alpha-amino group of the newly exposed N-terminal phenylalanine.</text>
</comment>
<keyword evidence="14" id="KW-1185">Reference proteome</keyword>
<keyword evidence="9" id="KW-0645">Protease</keyword>
<evidence type="ECO:0000259" key="12">
    <source>
        <dbReference type="Pfam" id="PF06750"/>
    </source>
</evidence>
<keyword evidence="3" id="KW-1003">Cell membrane</keyword>
<dbReference type="PRINTS" id="PR00864">
    <property type="entry name" value="PREPILNPTASE"/>
</dbReference>
<dbReference type="InterPro" id="IPR000045">
    <property type="entry name" value="Prepilin_IV_endopep_pep"/>
</dbReference>
<keyword evidence="9" id="KW-0378">Hydrolase</keyword>
<evidence type="ECO:0000313" key="14">
    <source>
        <dbReference type="Proteomes" id="UP000663722"/>
    </source>
</evidence>
<keyword evidence="7 10" id="KW-0472">Membrane</keyword>
<dbReference type="Gene3D" id="1.20.120.1220">
    <property type="match status" value="1"/>
</dbReference>
<evidence type="ECO:0000256" key="8">
    <source>
        <dbReference type="RuleBase" id="RU003793"/>
    </source>
</evidence>
<dbReference type="GO" id="GO:0008168">
    <property type="term" value="F:methyltransferase activity"/>
    <property type="evidence" value="ECO:0007669"/>
    <property type="project" value="UniProtKB-KW"/>
</dbReference>
<evidence type="ECO:0000256" key="2">
    <source>
        <dbReference type="ARBA" id="ARBA00005801"/>
    </source>
</evidence>
<dbReference type="GO" id="GO:0005886">
    <property type="term" value="C:plasma membrane"/>
    <property type="evidence" value="ECO:0007669"/>
    <property type="project" value="UniProtKB-SubCell"/>
</dbReference>
<feature type="transmembrane region" description="Helical" evidence="10">
    <location>
        <begin position="190"/>
        <end position="216"/>
    </location>
</feature>
<keyword evidence="6 10" id="KW-1133">Transmembrane helix</keyword>
<dbReference type="Pfam" id="PF01478">
    <property type="entry name" value="Peptidase_A24"/>
    <property type="match status" value="1"/>
</dbReference>
<comment type="subcellular location">
    <subcellularLocation>
        <location evidence="1">Cell inner membrane</location>
        <topology evidence="1">Multi-pass membrane protein</topology>
    </subcellularLocation>
    <subcellularLocation>
        <location evidence="9">Cell membrane</location>
        <topology evidence="9">Multi-pass membrane protein</topology>
    </subcellularLocation>
</comment>
<dbReference type="EC" id="2.1.1.-" evidence="9"/>
<keyword evidence="5 9" id="KW-0812">Transmembrane</keyword>
<feature type="domain" description="Prepilin peptidase A24 N-terminal" evidence="12">
    <location>
        <begin position="10"/>
        <end position="93"/>
    </location>
</feature>
<dbReference type="InterPro" id="IPR014032">
    <property type="entry name" value="Peptidase_A24A_bac"/>
</dbReference>
<evidence type="ECO:0000256" key="6">
    <source>
        <dbReference type="ARBA" id="ARBA00022989"/>
    </source>
</evidence>
<dbReference type="Proteomes" id="UP000663722">
    <property type="component" value="Chromosome"/>
</dbReference>
<evidence type="ECO:0000256" key="9">
    <source>
        <dbReference type="RuleBase" id="RU003794"/>
    </source>
</evidence>
<gene>
    <name evidence="13" type="primary">pilD</name>
    <name evidence="13" type="ORF">dnm_006120</name>
</gene>
<feature type="transmembrane region" description="Helical" evidence="10">
    <location>
        <begin position="228"/>
        <end position="251"/>
    </location>
</feature>
<accession>A0A975GLA1</accession>
<dbReference type="AlphaFoldDB" id="A0A975GLA1"/>
<keyword evidence="9" id="KW-0511">Multifunctional enzyme</keyword>
<comment type="catalytic activity">
    <reaction evidence="9">
        <text>Typically cleaves a -Gly-|-Phe- bond to release an N-terminal, basic peptide of 5-8 residues from type IV prepilin, and then N-methylates the new N-terminal amino group, the methyl donor being S-adenosyl-L-methionine.</text>
        <dbReference type="EC" id="3.4.23.43"/>
    </reaction>
</comment>
<dbReference type="PANTHER" id="PTHR30487">
    <property type="entry name" value="TYPE 4 PREPILIN-LIKE PROTEINS LEADER PEPTIDE-PROCESSING ENZYME"/>
    <property type="match status" value="1"/>
</dbReference>
<dbReference type="GO" id="GO:0032259">
    <property type="term" value="P:methylation"/>
    <property type="evidence" value="ECO:0007669"/>
    <property type="project" value="UniProtKB-KW"/>
</dbReference>
<evidence type="ECO:0000256" key="5">
    <source>
        <dbReference type="ARBA" id="ARBA00022692"/>
    </source>
</evidence>
<name>A0A975GLA1_9BACT</name>
<dbReference type="GO" id="GO:0006465">
    <property type="term" value="P:signal peptide processing"/>
    <property type="evidence" value="ECO:0007669"/>
    <property type="project" value="TreeGrafter"/>
</dbReference>
<dbReference type="EMBL" id="CP061800">
    <property type="protein sequence ID" value="QTA84613.1"/>
    <property type="molecule type" value="Genomic_DNA"/>
</dbReference>
<sequence>MYQVCIIIFIFGLCIGSFLNVCIFRLPESKSIVRPGSMCPKCGYMIKFYDNIPVLSYLWLKGRCRQCGVPISFRYPLTELMSGLFALCVFLRFGFTPEALVYYVFISTLLVITYIDIDHQIIPDVISLPGIPVFFAASFLIPNMTWTDSLLGLLTGGGTLYFVAWAYSLITHKEGMGGGDIKLLAMIGTLIGWKGVLFTIFVSSLVGTLTGVLIMLISRKDFKLKVPFGPFLSIGAIAYIFFGQEIIYWYFNLLSPY</sequence>
<proteinExistence type="inferred from homology"/>
<evidence type="ECO:0000256" key="7">
    <source>
        <dbReference type="ARBA" id="ARBA00023136"/>
    </source>
</evidence>
<keyword evidence="9" id="KW-0808">Transferase</keyword>
<evidence type="ECO:0000313" key="13">
    <source>
        <dbReference type="EMBL" id="QTA84613.1"/>
    </source>
</evidence>
<comment type="similarity">
    <text evidence="2 8">Belongs to the peptidase A24 family.</text>
</comment>
<dbReference type="EC" id="3.4.23.43" evidence="9"/>
<dbReference type="InterPro" id="IPR050882">
    <property type="entry name" value="Prepilin_peptidase/N-MTase"/>
</dbReference>
<evidence type="ECO:0000256" key="1">
    <source>
        <dbReference type="ARBA" id="ARBA00004429"/>
    </source>
</evidence>
<dbReference type="InterPro" id="IPR010627">
    <property type="entry name" value="Prepilin_pept_A24_N"/>
</dbReference>
<feature type="transmembrane region" description="Helical" evidence="10">
    <location>
        <begin position="150"/>
        <end position="170"/>
    </location>
</feature>
<feature type="transmembrane region" description="Helical" evidence="10">
    <location>
        <begin position="121"/>
        <end position="141"/>
    </location>
</feature>
<dbReference type="Pfam" id="PF06750">
    <property type="entry name" value="A24_N_bact"/>
    <property type="match status" value="1"/>
</dbReference>
<feature type="domain" description="Prepilin type IV endopeptidase peptidase" evidence="11">
    <location>
        <begin position="104"/>
        <end position="211"/>
    </location>
</feature>
<evidence type="ECO:0000256" key="4">
    <source>
        <dbReference type="ARBA" id="ARBA00022519"/>
    </source>
</evidence>
<dbReference type="GO" id="GO:0004190">
    <property type="term" value="F:aspartic-type endopeptidase activity"/>
    <property type="evidence" value="ECO:0007669"/>
    <property type="project" value="UniProtKB-EC"/>
</dbReference>
<dbReference type="PANTHER" id="PTHR30487:SF0">
    <property type="entry name" value="PREPILIN LEADER PEPTIDASE_N-METHYLTRANSFERASE-RELATED"/>
    <property type="match status" value="1"/>
</dbReference>
<keyword evidence="9" id="KW-0489">Methyltransferase</keyword>
<dbReference type="RefSeq" id="WP_207681025.1">
    <property type="nucleotide sequence ID" value="NZ_CP061800.1"/>
</dbReference>
<dbReference type="KEGG" id="dmm:dnm_006120"/>
<evidence type="ECO:0000259" key="11">
    <source>
        <dbReference type="Pfam" id="PF01478"/>
    </source>
</evidence>
<evidence type="ECO:0000256" key="10">
    <source>
        <dbReference type="SAM" id="Phobius"/>
    </source>
</evidence>